<keyword evidence="4" id="KW-1185">Reference proteome</keyword>
<dbReference type="SUPFAM" id="SSF52821">
    <property type="entry name" value="Rhodanese/Cell cycle control phosphatase"/>
    <property type="match status" value="1"/>
</dbReference>
<dbReference type="AlphaFoldDB" id="A0A835YLH4"/>
<gene>
    <name evidence="3" type="ORF">JKP88DRAFT_350674</name>
</gene>
<dbReference type="Proteomes" id="UP000664859">
    <property type="component" value="Unassembled WGS sequence"/>
</dbReference>
<feature type="region of interest" description="Disordered" evidence="1">
    <location>
        <begin position="487"/>
        <end position="507"/>
    </location>
</feature>
<protein>
    <recommendedName>
        <fullName evidence="2">Rhodanese domain-containing protein</fullName>
    </recommendedName>
</protein>
<sequence length="515" mass="52816">MIFRTQNFPHAQTQAAVLLYYKYVDLGEKSREECRAWYQEVCSKANLCGRVRVALDGVNCTLGGCEAALQHHITQVKAHPVLRGADIDFKLSPSPGALNAAARRESGFDQLSVKAVKEVRTRAHFNSVNVLLYDPAHTLALCVVSLGAQVPAELSARHVSPQEFHAMLAAAAAAASSSSSSGSDATATPASSSCSSSGSAGGSGSGSSASVMLLDARNGYESDIGRFGARGVPLLAPRTRQFSDLPRWIDAHLAELEGRTVLMYCTGGVRCERASAYLRAKGPAFADVVQLSGGIERYLQAFPDGGFFAGKNFVFDERVSVAPAVAAAAAAPAAAAAAVAAAASGVPAAAACSCGRTRESSGRGADSTTASARSDSASCAVCAAAAAAGVAASAAPPAASAAAVVGRCALCTAAWDDYGARARCERCRVLMLVCPACQQQQQQQQQQLAQPAQGDAAAGAAAAVGGSGCAAQQLLCDACTSRGEETAMSHWRRRQRNQGQPPKSEADACQAIAVA</sequence>
<evidence type="ECO:0000313" key="4">
    <source>
        <dbReference type="Proteomes" id="UP000664859"/>
    </source>
</evidence>
<dbReference type="InterPro" id="IPR020936">
    <property type="entry name" value="TrhO"/>
</dbReference>
<dbReference type="Gene3D" id="3.30.70.100">
    <property type="match status" value="1"/>
</dbReference>
<accession>A0A835YLH4</accession>
<dbReference type="Pfam" id="PF17773">
    <property type="entry name" value="UPF0176_N"/>
    <property type="match status" value="1"/>
</dbReference>
<feature type="domain" description="Rhodanese" evidence="2">
    <location>
        <begin position="207"/>
        <end position="307"/>
    </location>
</feature>
<dbReference type="EMBL" id="JAFCMP010000523">
    <property type="protein sequence ID" value="KAG5177691.1"/>
    <property type="molecule type" value="Genomic_DNA"/>
</dbReference>
<evidence type="ECO:0000259" key="2">
    <source>
        <dbReference type="PROSITE" id="PS50206"/>
    </source>
</evidence>
<evidence type="ECO:0000256" key="1">
    <source>
        <dbReference type="SAM" id="MobiDB-lite"/>
    </source>
</evidence>
<dbReference type="OrthoDB" id="25002at2759"/>
<dbReference type="InterPro" id="IPR036873">
    <property type="entry name" value="Rhodanese-like_dom_sf"/>
</dbReference>
<proteinExistence type="predicted"/>
<evidence type="ECO:0000313" key="3">
    <source>
        <dbReference type="EMBL" id="KAG5177691.1"/>
    </source>
</evidence>
<dbReference type="PANTHER" id="PTHR43268">
    <property type="entry name" value="THIOSULFATE SULFURTRANSFERASE/RHODANESE-LIKE DOMAIN-CONTAINING PROTEIN 2"/>
    <property type="match status" value="1"/>
</dbReference>
<organism evidence="3 4">
    <name type="scientific">Tribonema minus</name>
    <dbReference type="NCBI Taxonomy" id="303371"/>
    <lineage>
        <taxon>Eukaryota</taxon>
        <taxon>Sar</taxon>
        <taxon>Stramenopiles</taxon>
        <taxon>Ochrophyta</taxon>
        <taxon>PX clade</taxon>
        <taxon>Xanthophyceae</taxon>
        <taxon>Tribonematales</taxon>
        <taxon>Tribonemataceae</taxon>
        <taxon>Tribonema</taxon>
    </lineage>
</organism>
<reference evidence="3" key="1">
    <citation type="submission" date="2021-02" db="EMBL/GenBank/DDBJ databases">
        <title>First Annotated Genome of the Yellow-green Alga Tribonema minus.</title>
        <authorList>
            <person name="Mahan K.M."/>
        </authorList>
    </citation>
    <scope>NUCLEOTIDE SEQUENCE</scope>
    <source>
        <strain evidence="3">UTEX B ZZ1240</strain>
    </source>
</reference>
<name>A0A835YLH4_9STRA</name>
<feature type="compositionally biased region" description="Low complexity" evidence="1">
    <location>
        <begin position="179"/>
        <end position="198"/>
    </location>
</feature>
<dbReference type="InterPro" id="IPR001763">
    <property type="entry name" value="Rhodanese-like_dom"/>
</dbReference>
<dbReference type="PROSITE" id="PS50206">
    <property type="entry name" value="RHODANESE_3"/>
    <property type="match status" value="1"/>
</dbReference>
<feature type="region of interest" description="Disordered" evidence="1">
    <location>
        <begin position="179"/>
        <end position="204"/>
    </location>
</feature>
<comment type="caution">
    <text evidence="3">The sequence shown here is derived from an EMBL/GenBank/DDBJ whole genome shotgun (WGS) entry which is preliminary data.</text>
</comment>
<dbReference type="InterPro" id="IPR040503">
    <property type="entry name" value="TRHO_N"/>
</dbReference>
<dbReference type="SMART" id="SM00450">
    <property type="entry name" value="RHOD"/>
    <property type="match status" value="1"/>
</dbReference>
<dbReference type="Gene3D" id="3.40.250.10">
    <property type="entry name" value="Rhodanese-like domain"/>
    <property type="match status" value="1"/>
</dbReference>
<dbReference type="PANTHER" id="PTHR43268:SF6">
    <property type="entry name" value="THIOSULFATE SULFURTRANSFERASE_RHODANESE-LIKE DOMAIN-CONTAINING PROTEIN 2"/>
    <property type="match status" value="1"/>
</dbReference>